<dbReference type="PROSITE" id="PS50206">
    <property type="entry name" value="RHODANESE_3"/>
    <property type="match status" value="1"/>
</dbReference>
<keyword evidence="2" id="KW-1185">Reference proteome</keyword>
<protein>
    <submittedName>
        <fullName evidence="1">Uncharacterized protein</fullName>
    </submittedName>
</protein>
<accession>A0A1E3IFH0</accession>
<dbReference type="InterPro" id="IPR001763">
    <property type="entry name" value="Rhodanese-like_dom"/>
</dbReference>
<dbReference type="GO" id="GO:0004792">
    <property type="term" value="F:thiosulfate-cyanide sulfurtransferase activity"/>
    <property type="evidence" value="ECO:0007669"/>
    <property type="project" value="TreeGrafter"/>
</dbReference>
<dbReference type="PANTHER" id="PTHR44086">
    <property type="entry name" value="THIOSULFATE SULFURTRANSFERASE RDL2, MITOCHONDRIAL-RELATED"/>
    <property type="match status" value="1"/>
</dbReference>
<evidence type="ECO:0000313" key="1">
    <source>
        <dbReference type="EMBL" id="WVN90335.1"/>
    </source>
</evidence>
<dbReference type="GeneID" id="91089780"/>
<dbReference type="Gene3D" id="3.40.250.10">
    <property type="entry name" value="Rhodanese-like domain"/>
    <property type="match status" value="1"/>
</dbReference>
<evidence type="ECO:0000313" key="2">
    <source>
        <dbReference type="Proteomes" id="UP000094043"/>
    </source>
</evidence>
<dbReference type="InterPro" id="IPR036873">
    <property type="entry name" value="Rhodanese-like_dom_sf"/>
</dbReference>
<dbReference type="SMART" id="SM00450">
    <property type="entry name" value="RHOD"/>
    <property type="match status" value="1"/>
</dbReference>
<dbReference type="VEuPathDB" id="FungiDB:L203_03447"/>
<dbReference type="OrthoDB" id="566238at2759"/>
<sequence>MIFTQLFARRSLRALSVASVGTPRLAQRAFSTAQPLRMVVSQVRYNVANRKVASHWAKNPVISYEELKPITEQPSDDILLVDVREPDEAALGTIPSAVNLPLSRLKDSLNPNFNPGDFQREFAFTKPLPQQNIIFYCRSGKRSATAAEIANENGYKNVRNYIGSWLDWSKRDSGDEDDY</sequence>
<reference evidence="1" key="3">
    <citation type="submission" date="2024-01" db="EMBL/GenBank/DDBJ databases">
        <authorList>
            <person name="Coelho M.A."/>
            <person name="David-Palma M."/>
            <person name="Shea T."/>
            <person name="Sun S."/>
            <person name="Cuomo C.A."/>
            <person name="Heitman J."/>
        </authorList>
    </citation>
    <scope>NUCLEOTIDE SEQUENCE</scope>
    <source>
        <strain evidence="1">CBS 7841</strain>
    </source>
</reference>
<reference evidence="1" key="1">
    <citation type="submission" date="2016-06" db="EMBL/GenBank/DDBJ databases">
        <authorList>
            <person name="Cuomo C."/>
            <person name="Litvintseva A."/>
            <person name="Heitman J."/>
            <person name="Chen Y."/>
            <person name="Sun S."/>
            <person name="Springer D."/>
            <person name="Dromer F."/>
            <person name="Young S."/>
            <person name="Zeng Q."/>
            <person name="Chapman S."/>
            <person name="Gujja S."/>
            <person name="Saif S."/>
            <person name="Birren B."/>
        </authorList>
    </citation>
    <scope>NUCLEOTIDE SEQUENCE</scope>
    <source>
        <strain evidence="1">CBS 7841</strain>
    </source>
</reference>
<reference evidence="1" key="2">
    <citation type="journal article" date="2022" name="Elife">
        <title>Obligate sexual reproduction of a homothallic fungus closely related to the Cryptococcus pathogenic species complex.</title>
        <authorList>
            <person name="Passer A.R."/>
            <person name="Clancey S.A."/>
            <person name="Shea T."/>
            <person name="David-Palma M."/>
            <person name="Averette A.F."/>
            <person name="Boekhout T."/>
            <person name="Porcel B.M."/>
            <person name="Nowrousian M."/>
            <person name="Cuomo C.A."/>
            <person name="Sun S."/>
            <person name="Heitman J."/>
            <person name="Coelho M.A."/>
        </authorList>
    </citation>
    <scope>NUCLEOTIDE SEQUENCE</scope>
    <source>
        <strain evidence="1">CBS 7841</strain>
    </source>
</reference>
<dbReference type="SUPFAM" id="SSF52821">
    <property type="entry name" value="Rhodanese/Cell cycle control phosphatase"/>
    <property type="match status" value="1"/>
</dbReference>
<dbReference type="PANTHER" id="PTHR44086:SF10">
    <property type="entry name" value="THIOSULFATE SULFURTRANSFERASE_RHODANESE-LIKE DOMAIN-CONTAINING PROTEIN 3"/>
    <property type="match status" value="1"/>
</dbReference>
<dbReference type="EMBL" id="CP143790">
    <property type="protein sequence ID" value="WVN90335.1"/>
    <property type="molecule type" value="Genomic_DNA"/>
</dbReference>
<dbReference type="Proteomes" id="UP000094043">
    <property type="component" value="Chromosome 7"/>
</dbReference>
<name>A0A1E3IFH0_9TREE</name>
<proteinExistence type="predicted"/>
<dbReference type="GO" id="GO:0005739">
    <property type="term" value="C:mitochondrion"/>
    <property type="evidence" value="ECO:0007669"/>
    <property type="project" value="TreeGrafter"/>
</dbReference>
<dbReference type="AlphaFoldDB" id="A0A1E3IFH0"/>
<dbReference type="CDD" id="cd01519">
    <property type="entry name" value="RHOD_HSP67B2"/>
    <property type="match status" value="1"/>
</dbReference>
<organism evidence="1 2">
    <name type="scientific">Cryptococcus depauperatus CBS 7841</name>
    <dbReference type="NCBI Taxonomy" id="1295531"/>
    <lineage>
        <taxon>Eukaryota</taxon>
        <taxon>Fungi</taxon>
        <taxon>Dikarya</taxon>
        <taxon>Basidiomycota</taxon>
        <taxon>Agaricomycotina</taxon>
        <taxon>Tremellomycetes</taxon>
        <taxon>Tremellales</taxon>
        <taxon>Cryptococcaceae</taxon>
        <taxon>Cryptococcus</taxon>
    </lineage>
</organism>
<dbReference type="Pfam" id="PF00581">
    <property type="entry name" value="Rhodanese"/>
    <property type="match status" value="1"/>
</dbReference>
<dbReference type="KEGG" id="cdep:91089780"/>
<dbReference type="RefSeq" id="XP_066071035.1">
    <property type="nucleotide sequence ID" value="XM_066214938.1"/>
</dbReference>
<gene>
    <name evidence="1" type="ORF">L203_105571</name>
</gene>